<keyword evidence="4" id="KW-1185">Reference proteome</keyword>
<evidence type="ECO:0000256" key="1">
    <source>
        <dbReference type="SAM" id="SignalP"/>
    </source>
</evidence>
<dbReference type="OrthoDB" id="2019862at2759"/>
<feature type="domain" description="Cupin type-1" evidence="2">
    <location>
        <begin position="31"/>
        <end position="162"/>
    </location>
</feature>
<dbReference type="PANTHER" id="PTHR31189">
    <property type="entry name" value="OS03G0336100 PROTEIN-RELATED"/>
    <property type="match status" value="1"/>
</dbReference>
<organism evidence="3 4">
    <name type="scientific">Senna tora</name>
    <dbReference type="NCBI Taxonomy" id="362788"/>
    <lineage>
        <taxon>Eukaryota</taxon>
        <taxon>Viridiplantae</taxon>
        <taxon>Streptophyta</taxon>
        <taxon>Embryophyta</taxon>
        <taxon>Tracheophyta</taxon>
        <taxon>Spermatophyta</taxon>
        <taxon>Magnoliopsida</taxon>
        <taxon>eudicotyledons</taxon>
        <taxon>Gunneridae</taxon>
        <taxon>Pentapetalae</taxon>
        <taxon>rosids</taxon>
        <taxon>fabids</taxon>
        <taxon>Fabales</taxon>
        <taxon>Fabaceae</taxon>
        <taxon>Caesalpinioideae</taxon>
        <taxon>Cassia clade</taxon>
        <taxon>Senna</taxon>
    </lineage>
</organism>
<dbReference type="InterPro" id="IPR011051">
    <property type="entry name" value="RmlC_Cupin_sf"/>
</dbReference>
<gene>
    <name evidence="3" type="ORF">G2W53_021584</name>
</gene>
<dbReference type="InterPro" id="IPR014710">
    <property type="entry name" value="RmlC-like_jellyroll"/>
</dbReference>
<dbReference type="CDD" id="cd02245">
    <property type="entry name" value="cupin_7S_vicilin-like_C"/>
    <property type="match status" value="1"/>
</dbReference>
<evidence type="ECO:0000259" key="2">
    <source>
        <dbReference type="SMART" id="SM00835"/>
    </source>
</evidence>
<sequence>MAQTKLFISLLLLSLGILSSAISSLEEPDWFMMKGSKRIVKTDAGEMRVLKSYGDRILEKPLHIGFITMESSSLFIPHYMDSNLILFVHIGEAKVGFVYKREVKERKLKRGDVFQIPAGSTFYLVNAVKDQRLHVSFYIGGGTYPASVLSGFQPEILEAAFNGSMMAPHVNPKATEYGVILRGSGTVQIVYPNGTSAMNKQVKVGDVFFVPRYFPFCQVAAMDEGLEFFGFTTSSAKNRPQFLVGARSLLRSLMGPELAASFNVSEETLKQVAKAQQESVILPVGRGGREENVR</sequence>
<dbReference type="SUPFAM" id="SSF51182">
    <property type="entry name" value="RmlC-like cupins"/>
    <property type="match status" value="1"/>
</dbReference>
<dbReference type="Gene3D" id="2.60.120.10">
    <property type="entry name" value="Jelly Rolls"/>
    <property type="match status" value="2"/>
</dbReference>
<dbReference type="AlphaFoldDB" id="A0A834TKG3"/>
<feature type="domain" description="Cupin type-1" evidence="2">
    <location>
        <begin position="163"/>
        <end position="270"/>
    </location>
</feature>
<dbReference type="InterPro" id="IPR006045">
    <property type="entry name" value="Cupin_1"/>
</dbReference>
<feature type="signal peptide" evidence="1">
    <location>
        <begin position="1"/>
        <end position="21"/>
    </location>
</feature>
<dbReference type="SMART" id="SM00835">
    <property type="entry name" value="Cupin_1"/>
    <property type="match status" value="2"/>
</dbReference>
<dbReference type="Pfam" id="PF00190">
    <property type="entry name" value="Cupin_1"/>
    <property type="match status" value="1"/>
</dbReference>
<dbReference type="EMBL" id="JAAIUW010000007">
    <property type="protein sequence ID" value="KAF7823440.1"/>
    <property type="molecule type" value="Genomic_DNA"/>
</dbReference>
<evidence type="ECO:0000313" key="3">
    <source>
        <dbReference type="EMBL" id="KAF7823440.1"/>
    </source>
</evidence>
<name>A0A834TKG3_9FABA</name>
<dbReference type="PANTHER" id="PTHR31189:SF2">
    <property type="entry name" value="RMLC-LIKE CUPINS SUPERFAMILY PROTEIN"/>
    <property type="match status" value="1"/>
</dbReference>
<protein>
    <submittedName>
        <fullName evidence="3">Vicilin-like seed storage protein</fullName>
    </submittedName>
</protein>
<dbReference type="Proteomes" id="UP000634136">
    <property type="component" value="Unassembled WGS sequence"/>
</dbReference>
<accession>A0A834TKG3</accession>
<proteinExistence type="predicted"/>
<dbReference type="CDD" id="cd02244">
    <property type="entry name" value="cupin_7S_vicilin-like_N"/>
    <property type="match status" value="1"/>
</dbReference>
<keyword evidence="1" id="KW-0732">Signal</keyword>
<dbReference type="InterPro" id="IPR050253">
    <property type="entry name" value="Seed_Storage-Functional"/>
</dbReference>
<feature type="chain" id="PRO_5033058189" evidence="1">
    <location>
        <begin position="22"/>
        <end position="294"/>
    </location>
</feature>
<evidence type="ECO:0000313" key="4">
    <source>
        <dbReference type="Proteomes" id="UP000634136"/>
    </source>
</evidence>
<reference evidence="3" key="1">
    <citation type="submission" date="2020-09" db="EMBL/GenBank/DDBJ databases">
        <title>Genome-Enabled Discovery of Anthraquinone Biosynthesis in Senna tora.</title>
        <authorList>
            <person name="Kang S.-H."/>
            <person name="Pandey R.P."/>
            <person name="Lee C.-M."/>
            <person name="Sim J.-S."/>
            <person name="Jeong J.-T."/>
            <person name="Choi B.-S."/>
            <person name="Jung M."/>
            <person name="Ginzburg D."/>
            <person name="Zhao K."/>
            <person name="Won S.Y."/>
            <person name="Oh T.-J."/>
            <person name="Yu Y."/>
            <person name="Kim N.-H."/>
            <person name="Lee O.R."/>
            <person name="Lee T.-H."/>
            <person name="Bashyal P."/>
            <person name="Kim T.-S."/>
            <person name="Lee W.-H."/>
            <person name="Kawkins C."/>
            <person name="Kim C.-K."/>
            <person name="Kim J.S."/>
            <person name="Ahn B.O."/>
            <person name="Rhee S.Y."/>
            <person name="Sohng J.K."/>
        </authorList>
    </citation>
    <scope>NUCLEOTIDE SEQUENCE</scope>
    <source>
        <tissue evidence="3">Leaf</tissue>
    </source>
</reference>
<comment type="caution">
    <text evidence="3">The sequence shown here is derived from an EMBL/GenBank/DDBJ whole genome shotgun (WGS) entry which is preliminary data.</text>
</comment>